<feature type="non-terminal residue" evidence="1">
    <location>
        <position position="1"/>
    </location>
</feature>
<comment type="caution">
    <text evidence="1">The sequence shown here is derived from an EMBL/GenBank/DDBJ whole genome shotgun (WGS) entry which is preliminary data.</text>
</comment>
<evidence type="ECO:0000313" key="2">
    <source>
        <dbReference type="Proteomes" id="UP000037460"/>
    </source>
</evidence>
<gene>
    <name evidence="1" type="ORF">Ctob_008627</name>
</gene>
<reference evidence="2" key="1">
    <citation type="journal article" date="2015" name="PLoS Genet.">
        <title>Genome Sequence and Transcriptome Analyses of Chrysochromulina tobin: Metabolic Tools for Enhanced Algal Fitness in the Prominent Order Prymnesiales (Haptophyceae).</title>
        <authorList>
            <person name="Hovde B.T."/>
            <person name="Deodato C.R."/>
            <person name="Hunsperger H.M."/>
            <person name="Ryken S.A."/>
            <person name="Yost W."/>
            <person name="Jha R.K."/>
            <person name="Patterson J."/>
            <person name="Monnat R.J. Jr."/>
            <person name="Barlow S.B."/>
            <person name="Starkenburg S.R."/>
            <person name="Cattolico R.A."/>
        </authorList>
    </citation>
    <scope>NUCLEOTIDE SEQUENCE</scope>
    <source>
        <strain evidence="2">CCMP291</strain>
    </source>
</reference>
<dbReference type="AlphaFoldDB" id="A0A0M0K734"/>
<protein>
    <submittedName>
        <fullName evidence="1">Uncharacterized protein</fullName>
    </submittedName>
</protein>
<name>A0A0M0K734_9EUKA</name>
<accession>A0A0M0K734</accession>
<evidence type="ECO:0000313" key="1">
    <source>
        <dbReference type="EMBL" id="KOO34614.1"/>
    </source>
</evidence>
<organism evidence="1 2">
    <name type="scientific">Chrysochromulina tobinii</name>
    <dbReference type="NCBI Taxonomy" id="1460289"/>
    <lineage>
        <taxon>Eukaryota</taxon>
        <taxon>Haptista</taxon>
        <taxon>Haptophyta</taxon>
        <taxon>Prymnesiophyceae</taxon>
        <taxon>Prymnesiales</taxon>
        <taxon>Chrysochromulinaceae</taxon>
        <taxon>Chrysochromulina</taxon>
    </lineage>
</organism>
<dbReference type="Proteomes" id="UP000037460">
    <property type="component" value="Unassembled WGS sequence"/>
</dbReference>
<proteinExistence type="predicted"/>
<dbReference type="EMBL" id="JWZX01001159">
    <property type="protein sequence ID" value="KOO34614.1"/>
    <property type="molecule type" value="Genomic_DNA"/>
</dbReference>
<keyword evidence="2" id="KW-1185">Reference proteome</keyword>
<sequence length="371" mass="37591">WALLRHTLHHVAVRGKGGVAIQDIIVAGALSVDSTAKVSLTSLLASQSVDARGAALAVGDVFVAQPCMFIELPPGLRFLNGWIGGPACAQLGAPRGKKPAPREPLPLPHVIAKAISGPYALVLGEISLTATGAVSGAILGNGTFGAARSRLYSPSGFIIMGGTHFLGRADVTIEHASAHHGAILPPFPTGTHFLGRADVIIEHGDGAASLSNTVTLDCSFCKQSELVGTLSWEELVSPTPSAPQLLDGFLFCTCPAPTYGSQGLRFSSEWASLSATLATAHVFNLSSGSGGISLTDPVLLPMTEVINGSVPALGAPNLVAISRHGSIGISGLISEGASTSYGGAVAGANYAVELGSMAGSVKASFSKGQVS</sequence>